<dbReference type="OrthoDB" id="5296437at2"/>
<protein>
    <submittedName>
        <fullName evidence="5">Transcriptional regulator</fullName>
    </submittedName>
</protein>
<feature type="domain" description="HTH gntR-type" evidence="4">
    <location>
        <begin position="10"/>
        <end position="80"/>
    </location>
</feature>
<dbReference type="EMBL" id="CP003360">
    <property type="protein sequence ID" value="AFM24515.1"/>
    <property type="molecule type" value="Genomic_DNA"/>
</dbReference>
<evidence type="ECO:0000256" key="3">
    <source>
        <dbReference type="ARBA" id="ARBA00023163"/>
    </source>
</evidence>
<dbReference type="Gene3D" id="1.10.10.10">
    <property type="entry name" value="Winged helix-like DNA-binding domain superfamily/Winged helix DNA-binding domain"/>
    <property type="match status" value="1"/>
</dbReference>
<dbReference type="GO" id="GO:0003677">
    <property type="term" value="F:DNA binding"/>
    <property type="evidence" value="ECO:0007669"/>
    <property type="project" value="UniProtKB-KW"/>
</dbReference>
<gene>
    <name evidence="5" type="ordered locus">Desti_1807</name>
</gene>
<reference evidence="6" key="1">
    <citation type="submission" date="2012-06" db="EMBL/GenBank/DDBJ databases">
        <title>Complete sequence of chromosome of Desulfomonile tiedjei DSM 6799.</title>
        <authorList>
            <person name="Lucas S."/>
            <person name="Copeland A."/>
            <person name="Lapidus A."/>
            <person name="Glavina del Rio T."/>
            <person name="Dalin E."/>
            <person name="Tice H."/>
            <person name="Bruce D."/>
            <person name="Goodwin L."/>
            <person name="Pitluck S."/>
            <person name="Peters L."/>
            <person name="Ovchinnikova G."/>
            <person name="Zeytun A."/>
            <person name="Lu M."/>
            <person name="Kyrpides N."/>
            <person name="Mavromatis K."/>
            <person name="Ivanova N."/>
            <person name="Brettin T."/>
            <person name="Detter J.C."/>
            <person name="Han C."/>
            <person name="Larimer F."/>
            <person name="Land M."/>
            <person name="Hauser L."/>
            <person name="Markowitz V."/>
            <person name="Cheng J.-F."/>
            <person name="Hugenholtz P."/>
            <person name="Woyke T."/>
            <person name="Wu D."/>
            <person name="Spring S."/>
            <person name="Schroeder M."/>
            <person name="Brambilla E."/>
            <person name="Klenk H.-P."/>
            <person name="Eisen J.A."/>
        </authorList>
    </citation>
    <scope>NUCLEOTIDE SEQUENCE [LARGE SCALE GENOMIC DNA]</scope>
    <source>
        <strain evidence="6">ATCC 49306 / DSM 6799 / DCB-1</strain>
    </source>
</reference>
<keyword evidence="6" id="KW-1185">Reference proteome</keyword>
<evidence type="ECO:0000256" key="1">
    <source>
        <dbReference type="ARBA" id="ARBA00023015"/>
    </source>
</evidence>
<proteinExistence type="predicted"/>
<dbReference type="InterPro" id="IPR036388">
    <property type="entry name" value="WH-like_DNA-bd_sf"/>
</dbReference>
<dbReference type="Pfam" id="PF07729">
    <property type="entry name" value="FCD"/>
    <property type="match status" value="1"/>
</dbReference>
<evidence type="ECO:0000256" key="2">
    <source>
        <dbReference type="ARBA" id="ARBA00023125"/>
    </source>
</evidence>
<dbReference type="InterPro" id="IPR000524">
    <property type="entry name" value="Tscrpt_reg_HTH_GntR"/>
</dbReference>
<dbReference type="SMART" id="SM00895">
    <property type="entry name" value="FCD"/>
    <property type="match status" value="1"/>
</dbReference>
<sequence>MPKFKPIRQTRVSDEVTEQIKQSILLGDFKAGDKLPSEHELMEQFQVSRVTVREAIRNLENAGFLATRQGASGGAYVTELSFERLADAFLDLFLVDKISMPELCQARQIIEPEVARVAAMKITPEYSKMLIAALEDEEKPVRTLFDDLETKTTVHTILVEICGNRFIEALVKSLMRVTRQVVATVHQSSESLHPAGMHRPIVEAVLAGKPDEAAEAMRLHAIEFGEIMIEMEKRFRQNMMPGFTVKIPGESSSSILNEKVK</sequence>
<dbReference type="CDD" id="cd07377">
    <property type="entry name" value="WHTH_GntR"/>
    <property type="match status" value="1"/>
</dbReference>
<dbReference type="Proteomes" id="UP000006055">
    <property type="component" value="Chromosome"/>
</dbReference>
<keyword evidence="3" id="KW-0804">Transcription</keyword>
<dbReference type="HOGENOM" id="CLU_017584_9_0_7"/>
<dbReference type="PANTHER" id="PTHR43537">
    <property type="entry name" value="TRANSCRIPTIONAL REGULATOR, GNTR FAMILY"/>
    <property type="match status" value="1"/>
</dbReference>
<accession>I4C4M4</accession>
<dbReference type="PRINTS" id="PR00035">
    <property type="entry name" value="HTHGNTR"/>
</dbReference>
<evidence type="ECO:0000313" key="6">
    <source>
        <dbReference type="Proteomes" id="UP000006055"/>
    </source>
</evidence>
<organism evidence="5 6">
    <name type="scientific">Desulfomonile tiedjei (strain ATCC 49306 / DSM 6799 / DCB-1)</name>
    <dbReference type="NCBI Taxonomy" id="706587"/>
    <lineage>
        <taxon>Bacteria</taxon>
        <taxon>Pseudomonadati</taxon>
        <taxon>Thermodesulfobacteriota</taxon>
        <taxon>Desulfomonilia</taxon>
        <taxon>Desulfomonilales</taxon>
        <taxon>Desulfomonilaceae</taxon>
        <taxon>Desulfomonile</taxon>
    </lineage>
</organism>
<dbReference type="eggNOG" id="COG2186">
    <property type="taxonomic scope" value="Bacteria"/>
</dbReference>
<dbReference type="KEGG" id="dti:Desti_1807"/>
<dbReference type="InterPro" id="IPR011711">
    <property type="entry name" value="GntR_C"/>
</dbReference>
<dbReference type="InterPro" id="IPR008920">
    <property type="entry name" value="TF_FadR/GntR_C"/>
</dbReference>
<keyword evidence="2" id="KW-0238">DNA-binding</keyword>
<keyword evidence="1" id="KW-0805">Transcription regulation</keyword>
<evidence type="ECO:0000259" key="4">
    <source>
        <dbReference type="PROSITE" id="PS50949"/>
    </source>
</evidence>
<dbReference type="STRING" id="706587.Desti_1807"/>
<name>I4C4M4_DESTA</name>
<dbReference type="PANTHER" id="PTHR43537:SF5">
    <property type="entry name" value="UXU OPERON TRANSCRIPTIONAL REGULATOR"/>
    <property type="match status" value="1"/>
</dbReference>
<dbReference type="PROSITE" id="PS50949">
    <property type="entry name" value="HTH_GNTR"/>
    <property type="match status" value="1"/>
</dbReference>
<dbReference type="InterPro" id="IPR036390">
    <property type="entry name" value="WH_DNA-bd_sf"/>
</dbReference>
<dbReference type="SMART" id="SM00345">
    <property type="entry name" value="HTH_GNTR"/>
    <property type="match status" value="1"/>
</dbReference>
<dbReference type="GO" id="GO:0003700">
    <property type="term" value="F:DNA-binding transcription factor activity"/>
    <property type="evidence" value="ECO:0007669"/>
    <property type="project" value="InterPro"/>
</dbReference>
<dbReference type="Pfam" id="PF00392">
    <property type="entry name" value="GntR"/>
    <property type="match status" value="1"/>
</dbReference>
<dbReference type="SUPFAM" id="SSF46785">
    <property type="entry name" value="Winged helix' DNA-binding domain"/>
    <property type="match status" value="1"/>
</dbReference>
<dbReference type="RefSeq" id="WP_014809661.1">
    <property type="nucleotide sequence ID" value="NC_018025.1"/>
</dbReference>
<dbReference type="SUPFAM" id="SSF48008">
    <property type="entry name" value="GntR ligand-binding domain-like"/>
    <property type="match status" value="1"/>
</dbReference>
<dbReference type="Gene3D" id="1.20.120.530">
    <property type="entry name" value="GntR ligand-binding domain-like"/>
    <property type="match status" value="1"/>
</dbReference>
<evidence type="ECO:0000313" key="5">
    <source>
        <dbReference type="EMBL" id="AFM24515.1"/>
    </source>
</evidence>
<dbReference type="AlphaFoldDB" id="I4C4M4"/>